<feature type="compositionally biased region" description="Low complexity" evidence="1">
    <location>
        <begin position="302"/>
        <end position="329"/>
    </location>
</feature>
<protein>
    <submittedName>
        <fullName evidence="2">Uncharacterized protein</fullName>
    </submittedName>
</protein>
<dbReference type="EMBL" id="CH408081">
    <property type="protein sequence ID" value="EEQ40867.1"/>
    <property type="molecule type" value="Genomic_DNA"/>
</dbReference>
<accession>C4YA57</accession>
<organism evidence="2 3">
    <name type="scientific">Clavispora lusitaniae (strain ATCC 42720)</name>
    <name type="common">Yeast</name>
    <name type="synonym">Candida lusitaniae</name>
    <dbReference type="NCBI Taxonomy" id="306902"/>
    <lineage>
        <taxon>Eukaryota</taxon>
        <taxon>Fungi</taxon>
        <taxon>Dikarya</taxon>
        <taxon>Ascomycota</taxon>
        <taxon>Saccharomycotina</taxon>
        <taxon>Pichiomycetes</taxon>
        <taxon>Metschnikowiaceae</taxon>
        <taxon>Clavispora</taxon>
    </lineage>
</organism>
<evidence type="ECO:0000256" key="1">
    <source>
        <dbReference type="SAM" id="MobiDB-lite"/>
    </source>
</evidence>
<proteinExistence type="predicted"/>
<dbReference type="Proteomes" id="UP000007703">
    <property type="component" value="Unassembled WGS sequence"/>
</dbReference>
<evidence type="ECO:0000313" key="3">
    <source>
        <dbReference type="Proteomes" id="UP000007703"/>
    </source>
</evidence>
<feature type="region of interest" description="Disordered" evidence="1">
    <location>
        <begin position="92"/>
        <end position="114"/>
    </location>
</feature>
<feature type="region of interest" description="Disordered" evidence="1">
    <location>
        <begin position="20"/>
        <end position="48"/>
    </location>
</feature>
<sequence length="471" mass="49915">MQILKLMYTKSMLQEIKTLQKHKQGRNGTQGHRRKTGRGTLVGGDQSRRRRSWSVRSCDDVVGDDIDSAFWSGRKRGHSGLLALVVGARSDGDDLGGGRNSRSRSRRDRRSRSWSRRDSRSRSWSWSRRNGWSWRRRRLDLTGKRTEGGVHALNAVDGGSQRSDTSGDWSLGALVVGARGDGDDSGSGLSDGGSRLGLFGGGRGRRGSRGLSLGFGLGCLGPSCLGSLSFSRLGSRQWAVGGVDGLDTVNSGSDSGDAGGDDSGRTLVVGARGDGDNGAVDVGCGGHFGDFRVRGRGGSGRSGRSSSRSSSRSRSSRRVGCGRSSSIGSGTGVVVDGRYWHRRDVCGQNAVNSGRHSGQDIDVGGGIAHIVGTGCSDRGDGLLVRDNVCFVDNSVAFAGGSSQGRWRNRSSGILDHSGAQGVIAVTRETGGRKKRGGVCGEVGCNRGCKSKTRNGQSERLHYFFFLDGLWR</sequence>
<name>C4YA57_CLAL4</name>
<feature type="region of interest" description="Disordered" evidence="1">
    <location>
        <begin position="250"/>
        <end position="272"/>
    </location>
</feature>
<feature type="compositionally biased region" description="Basic residues" evidence="1">
    <location>
        <begin position="20"/>
        <end position="37"/>
    </location>
</feature>
<dbReference type="KEGG" id="clu:CLUG_04995"/>
<evidence type="ECO:0000313" key="2">
    <source>
        <dbReference type="EMBL" id="EEQ40867.1"/>
    </source>
</evidence>
<reference evidence="2 3" key="1">
    <citation type="journal article" date="2009" name="Nature">
        <title>Evolution of pathogenicity and sexual reproduction in eight Candida genomes.</title>
        <authorList>
            <person name="Butler G."/>
            <person name="Rasmussen M.D."/>
            <person name="Lin M.F."/>
            <person name="Santos M.A."/>
            <person name="Sakthikumar S."/>
            <person name="Munro C.A."/>
            <person name="Rheinbay E."/>
            <person name="Grabherr M."/>
            <person name="Forche A."/>
            <person name="Reedy J.L."/>
            <person name="Agrafioti I."/>
            <person name="Arnaud M.B."/>
            <person name="Bates S."/>
            <person name="Brown A.J."/>
            <person name="Brunke S."/>
            <person name="Costanzo M.C."/>
            <person name="Fitzpatrick D.A."/>
            <person name="de Groot P.W."/>
            <person name="Harris D."/>
            <person name="Hoyer L.L."/>
            <person name="Hube B."/>
            <person name="Klis F.M."/>
            <person name="Kodira C."/>
            <person name="Lennard N."/>
            <person name="Logue M.E."/>
            <person name="Martin R."/>
            <person name="Neiman A.M."/>
            <person name="Nikolaou E."/>
            <person name="Quail M.A."/>
            <person name="Quinn J."/>
            <person name="Santos M.C."/>
            <person name="Schmitzberger F.F."/>
            <person name="Sherlock G."/>
            <person name="Shah P."/>
            <person name="Silverstein K.A."/>
            <person name="Skrzypek M.S."/>
            <person name="Soll D."/>
            <person name="Staggs R."/>
            <person name="Stansfield I."/>
            <person name="Stumpf M.P."/>
            <person name="Sudbery P.E."/>
            <person name="Srikantha T."/>
            <person name="Zeng Q."/>
            <person name="Berman J."/>
            <person name="Berriman M."/>
            <person name="Heitman J."/>
            <person name="Gow N.A."/>
            <person name="Lorenz M.C."/>
            <person name="Birren B.W."/>
            <person name="Kellis M."/>
            <person name="Cuomo C.A."/>
        </authorList>
    </citation>
    <scope>NUCLEOTIDE SEQUENCE [LARGE SCALE GENOMIC DNA]</scope>
    <source>
        <strain evidence="2 3">ATCC 42720</strain>
    </source>
</reference>
<feature type="region of interest" description="Disordered" evidence="1">
    <location>
        <begin position="293"/>
        <end position="329"/>
    </location>
</feature>
<gene>
    <name evidence="2" type="ORF">CLUG_04995</name>
</gene>
<dbReference type="InParanoid" id="C4YA57"/>
<feature type="compositionally biased region" description="Basic residues" evidence="1">
    <location>
        <begin position="101"/>
        <end position="114"/>
    </location>
</feature>
<dbReference type="HOGENOM" id="CLU_580014_0_0_1"/>
<dbReference type="VEuPathDB" id="FungiDB:CLUG_04995"/>
<dbReference type="AlphaFoldDB" id="C4YA57"/>